<dbReference type="InterPro" id="IPR022966">
    <property type="entry name" value="RNase_II/R_CS"/>
</dbReference>
<dbReference type="NCBIfam" id="TIGR00358">
    <property type="entry name" value="3_prime_RNase"/>
    <property type="match status" value="1"/>
</dbReference>
<dbReference type="InterPro" id="IPR011805">
    <property type="entry name" value="RNase_R"/>
</dbReference>
<dbReference type="EC" id="3.1.13.1" evidence="8"/>
<dbReference type="Proteomes" id="UP000287857">
    <property type="component" value="Unassembled WGS sequence"/>
</dbReference>
<gene>
    <name evidence="8" type="primary">rnr</name>
    <name evidence="11" type="ORF">CBF37_02610</name>
</gene>
<accession>A0A430A1D5</accession>
<keyword evidence="12" id="KW-1185">Reference proteome</keyword>
<evidence type="ECO:0000256" key="6">
    <source>
        <dbReference type="ARBA" id="ARBA00022839"/>
    </source>
</evidence>
<dbReference type="OrthoDB" id="9764149at2"/>
<dbReference type="PROSITE" id="PS01175">
    <property type="entry name" value="RIBONUCLEASE_II"/>
    <property type="match status" value="1"/>
</dbReference>
<dbReference type="HAMAP" id="MF_01895">
    <property type="entry name" value="RNase_R"/>
    <property type="match status" value="1"/>
</dbReference>
<dbReference type="PANTHER" id="PTHR23355:SF9">
    <property type="entry name" value="DIS3-LIKE EXONUCLEASE 2"/>
    <property type="match status" value="1"/>
</dbReference>
<dbReference type="GO" id="GO:0006402">
    <property type="term" value="P:mRNA catabolic process"/>
    <property type="evidence" value="ECO:0007669"/>
    <property type="project" value="TreeGrafter"/>
</dbReference>
<dbReference type="NCBIfam" id="TIGR02063">
    <property type="entry name" value="RNase_R"/>
    <property type="match status" value="1"/>
</dbReference>
<dbReference type="GO" id="GO:0005829">
    <property type="term" value="C:cytosol"/>
    <property type="evidence" value="ECO:0007669"/>
    <property type="project" value="TreeGrafter"/>
</dbReference>
<dbReference type="GO" id="GO:0003723">
    <property type="term" value="F:RNA binding"/>
    <property type="evidence" value="ECO:0007669"/>
    <property type="project" value="UniProtKB-UniRule"/>
</dbReference>
<evidence type="ECO:0000256" key="5">
    <source>
        <dbReference type="ARBA" id="ARBA00022801"/>
    </source>
</evidence>
<feature type="compositionally biased region" description="Basic residues" evidence="9">
    <location>
        <begin position="758"/>
        <end position="769"/>
    </location>
</feature>
<name>A0A430A1D5_9ENTE</name>
<dbReference type="Pfam" id="PF00575">
    <property type="entry name" value="S1"/>
    <property type="match status" value="1"/>
</dbReference>
<feature type="compositionally biased region" description="Basic residues" evidence="9">
    <location>
        <begin position="731"/>
        <end position="743"/>
    </location>
</feature>
<evidence type="ECO:0000256" key="4">
    <source>
        <dbReference type="ARBA" id="ARBA00022722"/>
    </source>
</evidence>
<keyword evidence="3 8" id="KW-0963">Cytoplasm</keyword>
<feature type="compositionally biased region" description="Basic residues" evidence="9">
    <location>
        <begin position="777"/>
        <end position="789"/>
    </location>
</feature>
<dbReference type="InterPro" id="IPR004476">
    <property type="entry name" value="RNase_II/RNase_R"/>
</dbReference>
<evidence type="ECO:0000256" key="1">
    <source>
        <dbReference type="ARBA" id="ARBA00001849"/>
    </source>
</evidence>
<keyword evidence="6 8" id="KW-0269">Exonuclease</keyword>
<dbReference type="Pfam" id="PF08206">
    <property type="entry name" value="OB_RNB"/>
    <property type="match status" value="1"/>
</dbReference>
<keyword evidence="7 8" id="KW-0694">RNA-binding</keyword>
<dbReference type="SMART" id="SM00316">
    <property type="entry name" value="S1"/>
    <property type="match status" value="1"/>
</dbReference>
<evidence type="ECO:0000256" key="7">
    <source>
        <dbReference type="ARBA" id="ARBA00022884"/>
    </source>
</evidence>
<dbReference type="InterPro" id="IPR001900">
    <property type="entry name" value="RNase_II/R"/>
</dbReference>
<keyword evidence="4 8" id="KW-0540">Nuclease</keyword>
<proteinExistence type="inferred from homology"/>
<dbReference type="AlphaFoldDB" id="A0A430A1D5"/>
<sequence length="789" mass="89657">MTKKVKDLVLTYLRNSKKQTFSIEQLAESLNFQKSFDFKMLVQTIAQMEREGTIVFSKKGKVKLSKKNNILTGTFRANERGFGFVSIDDEEDDVFIPKGMTNFALEGDTVNIDILKSGNPIEGQAAEGKVINIQKRGYTQLVGIFTKYSEKERNESGLYGVVIPKDKKISMYKVFIAAEGIEPEDGSVVLVEITHYPEVDYTASFEGLVKNVIGHKNDPGMDILSIVLQLGIPIDFESETLAEAEQLADSVSPEEIEGRRDLRDKDIVTIDGAEAKDLDDAVRVEKQENGNYLLGVYIADVSHYVTETSALDLEAEDRATSVYLTDRVIPMLPRKLSNGICSLNPKVDRLVMSCEMEITPDGEVIHYDIFEGVIHSKARMTYQAVNEILEKSNPETLQEYADFVSLFETMAELHHILEEKRMSRGAISFDSREAQIVVDTEGHPQDIILRTRGTAERLIESFMLAANETVARHYYRQDLPFIYRIHEQPKEEKVQRFFEFITNFGIIVKGEKDSVEPKELQSVLDKAAGLPEEPVINMMLLRSMQQAKYSENPVGHYGLAADDYTHFTSPIRRYPDLLVHRLIKTYNKQPVSQKTKNKWEGLIPDIADHSSKMERRAVEAERETDKMKKAEFMQGKIGEEYDGVITSITKFGMFIELDNTVEGLIHVNQLKDDYYHFIESHLALVGERTGTVYKIGQSVTVKVAKADAETREIDFELLCAETIKDAQLLLRKPKKDSRNHKNSRSKEISSRHQNSSNRKNKKNKSKGKNGKQPFYKKVAKKSKGKKKKK</sequence>
<comment type="subcellular location">
    <subcellularLocation>
        <location evidence="2 8">Cytoplasm</location>
    </subcellularLocation>
</comment>
<dbReference type="SUPFAM" id="SSF50249">
    <property type="entry name" value="Nucleic acid-binding proteins"/>
    <property type="match status" value="4"/>
</dbReference>
<evidence type="ECO:0000256" key="9">
    <source>
        <dbReference type="SAM" id="MobiDB-lite"/>
    </source>
</evidence>
<comment type="catalytic activity">
    <reaction evidence="1 8">
        <text>Exonucleolytic cleavage in the 3'- to 5'-direction to yield nucleoside 5'-phosphates.</text>
        <dbReference type="EC" id="3.1.13.1"/>
    </reaction>
</comment>
<dbReference type="Pfam" id="PF00773">
    <property type="entry name" value="RNB"/>
    <property type="match status" value="1"/>
</dbReference>
<dbReference type="InterPro" id="IPR040476">
    <property type="entry name" value="CSD2"/>
</dbReference>
<dbReference type="Pfam" id="PF17876">
    <property type="entry name" value="CSD2"/>
    <property type="match status" value="1"/>
</dbReference>
<dbReference type="SMART" id="SM00955">
    <property type="entry name" value="RNB"/>
    <property type="match status" value="1"/>
</dbReference>
<keyword evidence="5 8" id="KW-0378">Hydrolase</keyword>
<dbReference type="PANTHER" id="PTHR23355">
    <property type="entry name" value="RIBONUCLEASE"/>
    <property type="match status" value="1"/>
</dbReference>
<evidence type="ECO:0000256" key="8">
    <source>
        <dbReference type="HAMAP-Rule" id="MF_01895"/>
    </source>
</evidence>
<evidence type="ECO:0000256" key="3">
    <source>
        <dbReference type="ARBA" id="ARBA00022490"/>
    </source>
</evidence>
<evidence type="ECO:0000259" key="10">
    <source>
        <dbReference type="PROSITE" id="PS50126"/>
    </source>
</evidence>
<evidence type="ECO:0000313" key="12">
    <source>
        <dbReference type="Proteomes" id="UP000287857"/>
    </source>
</evidence>
<comment type="function">
    <text evidence="8">3'-5' exoribonuclease that releases 5'-nucleoside monophosphates and is involved in maturation of structured RNAs.</text>
</comment>
<organism evidence="11 12">
    <name type="scientific">Vagococcus vulneris</name>
    <dbReference type="NCBI Taxonomy" id="1977869"/>
    <lineage>
        <taxon>Bacteria</taxon>
        <taxon>Bacillati</taxon>
        <taxon>Bacillota</taxon>
        <taxon>Bacilli</taxon>
        <taxon>Lactobacillales</taxon>
        <taxon>Enterococcaceae</taxon>
        <taxon>Vagococcus</taxon>
    </lineage>
</organism>
<dbReference type="InterPro" id="IPR013223">
    <property type="entry name" value="RNase_B_OB_dom"/>
</dbReference>
<evidence type="ECO:0000313" key="11">
    <source>
        <dbReference type="EMBL" id="RSU00206.1"/>
    </source>
</evidence>
<feature type="region of interest" description="Disordered" evidence="9">
    <location>
        <begin position="730"/>
        <end position="789"/>
    </location>
</feature>
<evidence type="ECO:0000256" key="2">
    <source>
        <dbReference type="ARBA" id="ARBA00004496"/>
    </source>
</evidence>
<dbReference type="CDD" id="cd04471">
    <property type="entry name" value="S1_RNase_R"/>
    <property type="match status" value="1"/>
</dbReference>
<dbReference type="Gene3D" id="2.40.50.140">
    <property type="entry name" value="Nucleic acid-binding proteins"/>
    <property type="match status" value="2"/>
</dbReference>
<reference evidence="11 12" key="1">
    <citation type="submission" date="2017-05" db="EMBL/GenBank/DDBJ databases">
        <title>Vagococcus spp. assemblies.</title>
        <authorList>
            <person name="Gulvik C.A."/>
        </authorList>
    </citation>
    <scope>NUCLEOTIDE SEQUENCE [LARGE SCALE GENOMIC DNA]</scope>
    <source>
        <strain evidence="11 12">SS1995</strain>
    </source>
</reference>
<protein>
    <recommendedName>
        <fullName evidence="8">Ribonuclease R</fullName>
        <shortName evidence="8">RNase R</shortName>
        <ecNumber evidence="8">3.1.13.1</ecNumber>
    </recommendedName>
</protein>
<dbReference type="PROSITE" id="PS50126">
    <property type="entry name" value="S1"/>
    <property type="match status" value="1"/>
</dbReference>
<dbReference type="InterPro" id="IPR003029">
    <property type="entry name" value="S1_domain"/>
</dbReference>
<comment type="caution">
    <text evidence="11">The sequence shown here is derived from an EMBL/GenBank/DDBJ whole genome shotgun (WGS) entry which is preliminary data.</text>
</comment>
<dbReference type="GO" id="GO:0008859">
    <property type="term" value="F:exoribonuclease II activity"/>
    <property type="evidence" value="ECO:0007669"/>
    <property type="project" value="UniProtKB-UniRule"/>
</dbReference>
<comment type="similarity">
    <text evidence="8">Belongs to the RNR ribonuclease family. RNase R subfamily.</text>
</comment>
<dbReference type="InterPro" id="IPR050180">
    <property type="entry name" value="RNR_Ribonuclease"/>
</dbReference>
<dbReference type="InterPro" id="IPR012340">
    <property type="entry name" value="NA-bd_OB-fold"/>
</dbReference>
<dbReference type="EMBL" id="NGJS01000002">
    <property type="protein sequence ID" value="RSU00206.1"/>
    <property type="molecule type" value="Genomic_DNA"/>
</dbReference>
<feature type="domain" description="S1 motif" evidence="10">
    <location>
        <begin position="638"/>
        <end position="718"/>
    </location>
</feature>
<dbReference type="RefSeq" id="WP_125983158.1">
    <property type="nucleotide sequence ID" value="NZ_NGJS01000002.1"/>
</dbReference>